<evidence type="ECO:0000313" key="2">
    <source>
        <dbReference type="EMBL" id="PSJ04254.1"/>
    </source>
</evidence>
<feature type="domain" description="NAD-dependent epimerase/dehydratase" evidence="1">
    <location>
        <begin position="40"/>
        <end position="251"/>
    </location>
</feature>
<dbReference type="InterPro" id="IPR036291">
    <property type="entry name" value="NAD(P)-bd_dom_sf"/>
</dbReference>
<organism evidence="2 3">
    <name type="scientific">Cyanobium usitatum str. Tous</name>
    <dbReference type="NCBI Taxonomy" id="2116684"/>
    <lineage>
        <taxon>Bacteria</taxon>
        <taxon>Bacillati</taxon>
        <taxon>Cyanobacteriota</taxon>
        <taxon>Cyanophyceae</taxon>
        <taxon>Synechococcales</taxon>
        <taxon>Prochlorococcaceae</taxon>
        <taxon>Cyanobium</taxon>
    </lineage>
</organism>
<dbReference type="EMBL" id="PXXO01000014">
    <property type="protein sequence ID" value="PSJ04254.1"/>
    <property type="molecule type" value="Genomic_DNA"/>
</dbReference>
<dbReference type="InterPro" id="IPR051783">
    <property type="entry name" value="NAD(P)-dependent_oxidoreduct"/>
</dbReference>
<comment type="caution">
    <text evidence="2">The sequence shown here is derived from an EMBL/GenBank/DDBJ whole genome shotgun (WGS) entry which is preliminary data.</text>
</comment>
<evidence type="ECO:0000313" key="3">
    <source>
        <dbReference type="Proteomes" id="UP000243002"/>
    </source>
</evidence>
<sequence>MIGLCGMTSAPDLASLYQLLSLQERPILPSGERRAILGCGYVGEAVAKSWKQEGHALWGTTTRHERLAELADLVGNPLVFDSTDPSSSLDFAADLDGILVSFAPSKSSSVELSQYEQTFLGGLQRLIETLSRRPVSSPLQLVHLSSCGVYGNRQGALTSESDPTDSNHPVNSVLVRAEQMIASVRSESIKVCVLRLGGIYGPGRDIPAMLLSAAGGLVQRNGLNVPCWIHRDDIVRGINFAFDQGLNDTYNLVNDTQYNGQELTNRLCERAGLPLAKWLTRDTSDRILNARVSNEKLKQLGFSLSHPCMVG</sequence>
<dbReference type="PANTHER" id="PTHR48079:SF6">
    <property type="entry name" value="NAD(P)-BINDING DOMAIN-CONTAINING PROTEIN-RELATED"/>
    <property type="match status" value="1"/>
</dbReference>
<proteinExistence type="predicted"/>
<accession>A0A2P7MSN3</accession>
<name>A0A2P7MSN3_9CYAN</name>
<reference evidence="2 3" key="1">
    <citation type="journal article" date="2018" name="Environ. Microbiol.">
        <title>Ecological and genomic features of two widespread freshwater picocyanobacteria.</title>
        <authorList>
            <person name="Cabello-Yeves P.J."/>
            <person name="Picazo A."/>
            <person name="Camacho A."/>
            <person name="Callieri C."/>
            <person name="Rosselli R."/>
            <person name="Roda-Garcia J.J."/>
            <person name="Coutinho F.H."/>
            <person name="Rodriguez-Valera F."/>
        </authorList>
    </citation>
    <scope>NUCLEOTIDE SEQUENCE [LARGE SCALE GENOMIC DNA]</scope>
    <source>
        <strain evidence="2 3">Tous</strain>
    </source>
</reference>
<dbReference type="GO" id="GO:0005737">
    <property type="term" value="C:cytoplasm"/>
    <property type="evidence" value="ECO:0007669"/>
    <property type="project" value="TreeGrafter"/>
</dbReference>
<dbReference type="AlphaFoldDB" id="A0A2P7MSN3"/>
<dbReference type="Proteomes" id="UP000243002">
    <property type="component" value="Unassembled WGS sequence"/>
</dbReference>
<gene>
    <name evidence="2" type="ORF">C7K55_11385</name>
</gene>
<dbReference type="GO" id="GO:0004029">
    <property type="term" value="F:aldehyde dehydrogenase (NAD+) activity"/>
    <property type="evidence" value="ECO:0007669"/>
    <property type="project" value="TreeGrafter"/>
</dbReference>
<dbReference type="SUPFAM" id="SSF51735">
    <property type="entry name" value="NAD(P)-binding Rossmann-fold domains"/>
    <property type="match status" value="1"/>
</dbReference>
<dbReference type="PANTHER" id="PTHR48079">
    <property type="entry name" value="PROTEIN YEEZ"/>
    <property type="match status" value="1"/>
</dbReference>
<evidence type="ECO:0000259" key="1">
    <source>
        <dbReference type="Pfam" id="PF01370"/>
    </source>
</evidence>
<keyword evidence="3" id="KW-1185">Reference proteome</keyword>
<dbReference type="Gene3D" id="3.40.50.720">
    <property type="entry name" value="NAD(P)-binding Rossmann-like Domain"/>
    <property type="match status" value="1"/>
</dbReference>
<dbReference type="InterPro" id="IPR001509">
    <property type="entry name" value="Epimerase_deHydtase"/>
</dbReference>
<protein>
    <submittedName>
        <fullName evidence="2">NAD(P)-dependent oxidoreductase</fullName>
    </submittedName>
</protein>
<dbReference type="Pfam" id="PF01370">
    <property type="entry name" value="Epimerase"/>
    <property type="match status" value="1"/>
</dbReference>